<accession>A0AAE9YEX5</accession>
<keyword evidence="4" id="KW-1185">Reference proteome</keyword>
<evidence type="ECO:0000259" key="1">
    <source>
        <dbReference type="Pfam" id="PF13622"/>
    </source>
</evidence>
<reference evidence="3" key="1">
    <citation type="submission" date="2023-01" db="EMBL/GenBank/DDBJ databases">
        <title>The diversity of Class Acidimicrobiia in South China Sea sediment environments and the proposal of Iamia marina sp. nov., a novel species of the genus Iamia.</title>
        <authorList>
            <person name="He Y."/>
            <person name="Tian X."/>
        </authorList>
    </citation>
    <scope>NUCLEOTIDE SEQUENCE</scope>
    <source>
        <strain evidence="3">DSM 19957</strain>
    </source>
</reference>
<dbReference type="KEGG" id="ima:PO878_19030"/>
<feature type="domain" description="Acyl-CoA thioesterase-like C-terminal" evidence="2">
    <location>
        <begin position="136"/>
        <end position="270"/>
    </location>
</feature>
<dbReference type="EMBL" id="CP116942">
    <property type="protein sequence ID" value="WCO66596.1"/>
    <property type="molecule type" value="Genomic_DNA"/>
</dbReference>
<evidence type="ECO:0000259" key="2">
    <source>
        <dbReference type="Pfam" id="PF20789"/>
    </source>
</evidence>
<gene>
    <name evidence="3" type="ORF">PO878_19030</name>
</gene>
<evidence type="ECO:0000313" key="3">
    <source>
        <dbReference type="EMBL" id="WCO66596.1"/>
    </source>
</evidence>
<feature type="domain" description="Acyl-CoA thioesterase-like N-terminal HotDog" evidence="1">
    <location>
        <begin position="24"/>
        <end position="112"/>
    </location>
</feature>
<dbReference type="Pfam" id="PF13622">
    <property type="entry name" value="4HBT_3"/>
    <property type="match status" value="1"/>
</dbReference>
<organism evidence="3 4">
    <name type="scientific">Iamia majanohamensis</name>
    <dbReference type="NCBI Taxonomy" id="467976"/>
    <lineage>
        <taxon>Bacteria</taxon>
        <taxon>Bacillati</taxon>
        <taxon>Actinomycetota</taxon>
        <taxon>Acidimicrobiia</taxon>
        <taxon>Acidimicrobiales</taxon>
        <taxon>Iamiaceae</taxon>
        <taxon>Iamia</taxon>
    </lineage>
</organism>
<dbReference type="InterPro" id="IPR029069">
    <property type="entry name" value="HotDog_dom_sf"/>
</dbReference>
<dbReference type="Gene3D" id="2.40.160.210">
    <property type="entry name" value="Acyl-CoA thioesterase, double hotdog domain"/>
    <property type="match status" value="1"/>
</dbReference>
<protein>
    <submittedName>
        <fullName evidence="3">Thioesterase family protein</fullName>
    </submittedName>
</protein>
<evidence type="ECO:0000313" key="4">
    <source>
        <dbReference type="Proteomes" id="UP001216390"/>
    </source>
</evidence>
<dbReference type="CDD" id="cd03443">
    <property type="entry name" value="PaaI_thioesterase"/>
    <property type="match status" value="1"/>
</dbReference>
<dbReference type="InterPro" id="IPR049449">
    <property type="entry name" value="TesB_ACOT8-like_N"/>
</dbReference>
<dbReference type="InterPro" id="IPR042171">
    <property type="entry name" value="Acyl-CoA_hotdog"/>
</dbReference>
<dbReference type="Proteomes" id="UP001216390">
    <property type="component" value="Chromosome"/>
</dbReference>
<dbReference type="RefSeq" id="WP_272736119.1">
    <property type="nucleotide sequence ID" value="NZ_CP116942.1"/>
</dbReference>
<proteinExistence type="predicted"/>
<dbReference type="Pfam" id="PF20789">
    <property type="entry name" value="4HBT_3C"/>
    <property type="match status" value="1"/>
</dbReference>
<name>A0AAE9YEX5_9ACTN</name>
<dbReference type="AlphaFoldDB" id="A0AAE9YEX5"/>
<dbReference type="InterPro" id="IPR049450">
    <property type="entry name" value="ACOT8-like_C"/>
</dbReference>
<dbReference type="SUPFAM" id="SSF54637">
    <property type="entry name" value="Thioesterase/thiol ester dehydrase-isomerase"/>
    <property type="match status" value="2"/>
</dbReference>
<sequence length="273" mass="28500">MAAFPEALFTDLGGGRHQATEASRGPWDARALHGGPVAALVARALEGALADAAGPDDPAFVPVRLALELERPVGLDPLEVRAEVTRPGRSVRSADATLLDGDGRRLARATLVAIRQRAEPLDLGAAVLPSDEAPAPPGPPAAPSWETYPGPAFHRDAVEHRFVRGSFDEIGPTTDWIRLLLPVVAGEDPTPLQRVAAAADFGNGVSAAVDHATHTFINPDLVITLLRVPEGTHVGLEAVTRIDAGGVGLAESTLWDARGRVGVASQTLVVDAR</sequence>